<feature type="region of interest" description="Disordered" evidence="1">
    <location>
        <begin position="18"/>
        <end position="42"/>
    </location>
</feature>
<dbReference type="OrthoDB" id="3793432at2759"/>
<dbReference type="EMBL" id="JAGMVJ010000018">
    <property type="protein sequence ID" value="KAH7077159.1"/>
    <property type="molecule type" value="Genomic_DNA"/>
</dbReference>
<accession>A0A8K0QZ38</accession>
<protein>
    <recommendedName>
        <fullName evidence="2">Probable double zinc ribbon domain-containing protein</fullName>
    </recommendedName>
</protein>
<keyword evidence="4" id="KW-1185">Reference proteome</keyword>
<dbReference type="AlphaFoldDB" id="A0A8K0QZ38"/>
<organism evidence="3 4">
    <name type="scientific">Paraphoma chrysanthemicola</name>
    <dbReference type="NCBI Taxonomy" id="798071"/>
    <lineage>
        <taxon>Eukaryota</taxon>
        <taxon>Fungi</taxon>
        <taxon>Dikarya</taxon>
        <taxon>Ascomycota</taxon>
        <taxon>Pezizomycotina</taxon>
        <taxon>Dothideomycetes</taxon>
        <taxon>Pleosporomycetidae</taxon>
        <taxon>Pleosporales</taxon>
        <taxon>Pleosporineae</taxon>
        <taxon>Phaeosphaeriaceae</taxon>
        <taxon>Paraphoma</taxon>
    </lineage>
</organism>
<gene>
    <name evidence="3" type="ORF">FB567DRAFT_552705</name>
</gene>
<dbReference type="Proteomes" id="UP000813461">
    <property type="component" value="Unassembled WGS sequence"/>
</dbReference>
<name>A0A8K0QZ38_9PLEO</name>
<reference evidence="3" key="1">
    <citation type="journal article" date="2021" name="Nat. Commun.">
        <title>Genetic determinants of endophytism in the Arabidopsis root mycobiome.</title>
        <authorList>
            <person name="Mesny F."/>
            <person name="Miyauchi S."/>
            <person name="Thiergart T."/>
            <person name="Pickel B."/>
            <person name="Atanasova L."/>
            <person name="Karlsson M."/>
            <person name="Huettel B."/>
            <person name="Barry K.W."/>
            <person name="Haridas S."/>
            <person name="Chen C."/>
            <person name="Bauer D."/>
            <person name="Andreopoulos W."/>
            <person name="Pangilinan J."/>
            <person name="LaButti K."/>
            <person name="Riley R."/>
            <person name="Lipzen A."/>
            <person name="Clum A."/>
            <person name="Drula E."/>
            <person name="Henrissat B."/>
            <person name="Kohler A."/>
            <person name="Grigoriev I.V."/>
            <person name="Martin F.M."/>
            <person name="Hacquard S."/>
        </authorList>
    </citation>
    <scope>NUCLEOTIDE SEQUENCE</scope>
    <source>
        <strain evidence="3">MPI-SDFR-AT-0120</strain>
    </source>
</reference>
<sequence>MYSSKLSKAAHCMQALRPLPKRKPTLEVQSDHALPAEPKRKPTLEEQLNHAPPAEPKWNQNDYWDGGGDFPNTYTFADPADGVMVCCNGHETPLTHFQGRHPFKIVKCSTFDCQHILCKQCRTTEILTPISSENMYAIQNQRRDSASAEVRLCRICQKCGLSHRATYDGNSIWFPPLCACGVPSSSSDVLYFIGSVDAYRRDPQGRAVELTLERICALSDRQAASSRQLPADQSKVESQQLRAPQEELLQPPQSVPPMPLTRQSTAPVVGIPAEARPLRMHRAATSLNPGLPVRRGAIRVSSRQWDHVTRTYWRDV</sequence>
<dbReference type="Pfam" id="PF26652">
    <property type="entry name" value="Zn_ribbon_double"/>
    <property type="match status" value="1"/>
</dbReference>
<evidence type="ECO:0000256" key="1">
    <source>
        <dbReference type="SAM" id="MobiDB-lite"/>
    </source>
</evidence>
<evidence type="ECO:0000259" key="2">
    <source>
        <dbReference type="Pfam" id="PF26652"/>
    </source>
</evidence>
<evidence type="ECO:0000313" key="3">
    <source>
        <dbReference type="EMBL" id="KAH7077159.1"/>
    </source>
</evidence>
<evidence type="ECO:0000313" key="4">
    <source>
        <dbReference type="Proteomes" id="UP000813461"/>
    </source>
</evidence>
<dbReference type="InterPro" id="IPR058253">
    <property type="entry name" value="Zn_ribbon_double"/>
</dbReference>
<proteinExistence type="predicted"/>
<comment type="caution">
    <text evidence="3">The sequence shown here is derived from an EMBL/GenBank/DDBJ whole genome shotgun (WGS) entry which is preliminary data.</text>
</comment>
<feature type="domain" description="Probable double zinc ribbon" evidence="2">
    <location>
        <begin position="82"/>
        <end position="207"/>
    </location>
</feature>